<dbReference type="AlphaFoldDB" id="A0A7I9Y1T5"/>
<keyword evidence="1" id="KW-0472">Membrane</keyword>
<dbReference type="InterPro" id="IPR021315">
    <property type="entry name" value="Gap/Sap"/>
</dbReference>
<feature type="transmembrane region" description="Helical" evidence="1">
    <location>
        <begin position="175"/>
        <end position="199"/>
    </location>
</feature>
<evidence type="ECO:0000313" key="2">
    <source>
        <dbReference type="EMBL" id="GFG76031.1"/>
    </source>
</evidence>
<protein>
    <recommendedName>
        <fullName evidence="4">GAP family protein</fullName>
    </recommendedName>
</protein>
<dbReference type="RefSeq" id="WP_163759091.1">
    <property type="nucleotide sequence ID" value="NZ_BLKW01000004.1"/>
</dbReference>
<accession>A0A7I9Y1T5</accession>
<dbReference type="Proteomes" id="UP000465361">
    <property type="component" value="Unassembled WGS sequence"/>
</dbReference>
<sequence>MWGIVLWMAFVTAPDPVRTGIAMFLVSRPRPLLNLFTFWLGGMATSIIAGFGTVLLRESFPGFVHDLTTMAKSHDGRTQIAIGVLALLIAAVKAVSLARSRTPVAIAAGESSGPLAQPRTPTVYHRLLGRARQVLQDGPPWVAFVAGLGSATPPGEYLLVLAAILSSGAALGTQLIAIMVFTAGAFVLVEIPLVSYLVAPAKTEAIMRQLHDWMRAQRHRIFCAGFVTLGVFMIAQGIGIL</sequence>
<evidence type="ECO:0000313" key="3">
    <source>
        <dbReference type="Proteomes" id="UP000465361"/>
    </source>
</evidence>
<evidence type="ECO:0000256" key="1">
    <source>
        <dbReference type="SAM" id="Phobius"/>
    </source>
</evidence>
<dbReference type="Pfam" id="PF11139">
    <property type="entry name" value="SfLAP"/>
    <property type="match status" value="1"/>
</dbReference>
<name>A0A7I9Y1T5_9MYCO</name>
<reference evidence="2 3" key="1">
    <citation type="journal article" date="2019" name="Emerg. Microbes Infect.">
        <title>Comprehensive subspecies identification of 175 nontuberculous mycobacteria species based on 7547 genomic profiles.</title>
        <authorList>
            <person name="Matsumoto Y."/>
            <person name="Kinjo T."/>
            <person name="Motooka D."/>
            <person name="Nabeya D."/>
            <person name="Jung N."/>
            <person name="Uechi K."/>
            <person name="Horii T."/>
            <person name="Iida T."/>
            <person name="Fujita J."/>
            <person name="Nakamura S."/>
        </authorList>
    </citation>
    <scope>NUCLEOTIDE SEQUENCE [LARGE SCALE GENOMIC DNA]</scope>
    <source>
        <strain evidence="2 3">JCM 17322</strain>
    </source>
</reference>
<feature type="transmembrane region" description="Helical" evidence="1">
    <location>
        <begin position="77"/>
        <end position="95"/>
    </location>
</feature>
<keyword evidence="3" id="KW-1185">Reference proteome</keyword>
<feature type="transmembrane region" description="Helical" evidence="1">
    <location>
        <begin position="220"/>
        <end position="240"/>
    </location>
</feature>
<organism evidence="2 3">
    <name type="scientific">Mycobacterium botniense</name>
    <dbReference type="NCBI Taxonomy" id="84962"/>
    <lineage>
        <taxon>Bacteria</taxon>
        <taxon>Bacillati</taxon>
        <taxon>Actinomycetota</taxon>
        <taxon>Actinomycetes</taxon>
        <taxon>Mycobacteriales</taxon>
        <taxon>Mycobacteriaceae</taxon>
        <taxon>Mycobacterium</taxon>
    </lineage>
</organism>
<evidence type="ECO:0008006" key="4">
    <source>
        <dbReference type="Google" id="ProtNLM"/>
    </source>
</evidence>
<keyword evidence="1" id="KW-1133">Transmembrane helix</keyword>
<keyword evidence="1" id="KW-0812">Transmembrane</keyword>
<gene>
    <name evidence="2" type="ORF">MBOT_33960</name>
</gene>
<dbReference type="EMBL" id="BLKW01000004">
    <property type="protein sequence ID" value="GFG76031.1"/>
    <property type="molecule type" value="Genomic_DNA"/>
</dbReference>
<proteinExistence type="predicted"/>
<comment type="caution">
    <text evidence="2">The sequence shown here is derived from an EMBL/GenBank/DDBJ whole genome shotgun (WGS) entry which is preliminary data.</text>
</comment>
<feature type="transmembrane region" description="Helical" evidence="1">
    <location>
        <begin position="35"/>
        <end position="56"/>
    </location>
</feature>